<dbReference type="AlphaFoldDB" id="A0A5J4UNT5"/>
<dbReference type="OrthoDB" id="538982at2759"/>
<comment type="caution">
    <text evidence="1">The sequence shown here is derived from an EMBL/GenBank/DDBJ whole genome shotgun (WGS) entry which is preliminary data.</text>
</comment>
<proteinExistence type="predicted"/>
<name>A0A5J4UNT5_9EUKA</name>
<evidence type="ECO:0000313" key="1">
    <source>
        <dbReference type="EMBL" id="KAA6372088.1"/>
    </source>
</evidence>
<accession>A0A5J4UNT5</accession>
<organism evidence="1 2">
    <name type="scientific">Streblomastix strix</name>
    <dbReference type="NCBI Taxonomy" id="222440"/>
    <lineage>
        <taxon>Eukaryota</taxon>
        <taxon>Metamonada</taxon>
        <taxon>Preaxostyla</taxon>
        <taxon>Oxymonadida</taxon>
        <taxon>Streblomastigidae</taxon>
        <taxon>Streblomastix</taxon>
    </lineage>
</organism>
<evidence type="ECO:0000313" key="2">
    <source>
        <dbReference type="Proteomes" id="UP000324800"/>
    </source>
</evidence>
<dbReference type="Proteomes" id="UP000324800">
    <property type="component" value="Unassembled WGS sequence"/>
</dbReference>
<gene>
    <name evidence="1" type="ORF">EZS28_032384</name>
</gene>
<protein>
    <submittedName>
        <fullName evidence="1">Uncharacterized protein</fullName>
    </submittedName>
</protein>
<reference evidence="1 2" key="1">
    <citation type="submission" date="2019-03" db="EMBL/GenBank/DDBJ databases">
        <title>Single cell metagenomics reveals metabolic interactions within the superorganism composed of flagellate Streblomastix strix and complex community of Bacteroidetes bacteria on its surface.</title>
        <authorList>
            <person name="Treitli S.C."/>
            <person name="Kolisko M."/>
            <person name="Husnik F."/>
            <person name="Keeling P."/>
            <person name="Hampl V."/>
        </authorList>
    </citation>
    <scope>NUCLEOTIDE SEQUENCE [LARGE SCALE GENOMIC DNA]</scope>
    <source>
        <strain evidence="1">ST1C</strain>
    </source>
</reference>
<dbReference type="EMBL" id="SNRW01013903">
    <property type="protein sequence ID" value="KAA6372088.1"/>
    <property type="molecule type" value="Genomic_DNA"/>
</dbReference>
<sequence>MNQIQLEMKDQLKQKKKKKQMHTEQNIMDIISFLCEVTQMHCRAMNKLIFDQIRRDDTKAYKFEGIELYPLEESNSVIEQGAVQISFHNMGDAREELIKNSFFTKPQEVIALYHVRAECNRIMGLSLFCTRVLKKMTVRMEDLLAMYGQTCAALVTLLNEKWMASLKQGATNSQQSVGKGWFNLQEDNQDAI</sequence>